<evidence type="ECO:0000256" key="1">
    <source>
        <dbReference type="ARBA" id="ARBA00004651"/>
    </source>
</evidence>
<comment type="caution">
    <text evidence="10">The sequence shown here is derived from an EMBL/GenBank/DDBJ whole genome shotgun (WGS) entry which is preliminary data.</text>
</comment>
<accession>A0A8J3ZXF2</accession>
<feature type="transmembrane region" description="Helical" evidence="7">
    <location>
        <begin position="163"/>
        <end position="183"/>
    </location>
</feature>
<evidence type="ECO:0000256" key="2">
    <source>
        <dbReference type="ARBA" id="ARBA00010792"/>
    </source>
</evidence>
<evidence type="ECO:0000256" key="6">
    <source>
        <dbReference type="ARBA" id="ARBA00023136"/>
    </source>
</evidence>
<dbReference type="Pfam" id="PF09335">
    <property type="entry name" value="VTT_dom"/>
    <property type="match status" value="1"/>
</dbReference>
<evidence type="ECO:0000256" key="7">
    <source>
        <dbReference type="RuleBase" id="RU367016"/>
    </source>
</evidence>
<keyword evidence="6 7" id="KW-0472">Membrane</keyword>
<organism evidence="10 11">
    <name type="scientific">Virgisporangium ochraceum</name>
    <dbReference type="NCBI Taxonomy" id="65505"/>
    <lineage>
        <taxon>Bacteria</taxon>
        <taxon>Bacillati</taxon>
        <taxon>Actinomycetota</taxon>
        <taxon>Actinomycetes</taxon>
        <taxon>Micromonosporales</taxon>
        <taxon>Micromonosporaceae</taxon>
        <taxon>Virgisporangium</taxon>
    </lineage>
</organism>
<sequence length="216" mass="22260">MNTVGAVLAALGTTFALVLIGSIVPVVPTGAVVSATAVVALHRDPVTPMLVVAVAALAAYLGDAVVFGICRRGGEAVTRRLHLSAKPVKAAEAVRDRLRKRPVTVLLVSRLIPAGRIPVLLAAALVKLPWRQFLVANWPACLLWSASYAAVGVLGGSVFPEPWQGIVAVILLVLVVTQVASMVQKRRDQTDSGSASDSGSGSGVVRSPSSSSQATS</sequence>
<feature type="compositionally biased region" description="Low complexity" evidence="8">
    <location>
        <begin position="191"/>
        <end position="216"/>
    </location>
</feature>
<dbReference type="AlphaFoldDB" id="A0A8J3ZXF2"/>
<evidence type="ECO:0000256" key="3">
    <source>
        <dbReference type="ARBA" id="ARBA00022475"/>
    </source>
</evidence>
<comment type="caution">
    <text evidence="7">Lacks conserved residue(s) required for the propagation of feature annotation.</text>
</comment>
<comment type="similarity">
    <text evidence="2 7">Belongs to the DedA family.</text>
</comment>
<proteinExistence type="inferred from homology"/>
<evidence type="ECO:0000256" key="5">
    <source>
        <dbReference type="ARBA" id="ARBA00022989"/>
    </source>
</evidence>
<reference evidence="10" key="1">
    <citation type="submission" date="2021-01" db="EMBL/GenBank/DDBJ databases">
        <title>Whole genome shotgun sequence of Virgisporangium ochraceum NBRC 16418.</title>
        <authorList>
            <person name="Komaki H."/>
            <person name="Tamura T."/>
        </authorList>
    </citation>
    <scope>NUCLEOTIDE SEQUENCE</scope>
    <source>
        <strain evidence="10">NBRC 16418</strain>
    </source>
</reference>
<dbReference type="InterPro" id="IPR032816">
    <property type="entry name" value="VTT_dom"/>
</dbReference>
<dbReference type="PANTHER" id="PTHR30353">
    <property type="entry name" value="INNER MEMBRANE PROTEIN DEDA-RELATED"/>
    <property type="match status" value="1"/>
</dbReference>
<dbReference type="RefSeq" id="WP_203931746.1">
    <property type="nucleotide sequence ID" value="NZ_BOPH01000093.1"/>
</dbReference>
<dbReference type="InterPro" id="IPR032818">
    <property type="entry name" value="DedA-like"/>
</dbReference>
<keyword evidence="11" id="KW-1185">Reference proteome</keyword>
<dbReference type="GO" id="GO:0005886">
    <property type="term" value="C:plasma membrane"/>
    <property type="evidence" value="ECO:0007669"/>
    <property type="project" value="UniProtKB-SubCell"/>
</dbReference>
<evidence type="ECO:0000256" key="4">
    <source>
        <dbReference type="ARBA" id="ARBA00022692"/>
    </source>
</evidence>
<feature type="transmembrane region" description="Helical" evidence="7">
    <location>
        <begin position="47"/>
        <end position="70"/>
    </location>
</feature>
<dbReference type="EMBL" id="BOPH01000093">
    <property type="protein sequence ID" value="GIJ71882.1"/>
    <property type="molecule type" value="Genomic_DNA"/>
</dbReference>
<feature type="domain" description="VTT" evidence="9">
    <location>
        <begin position="30"/>
        <end position="152"/>
    </location>
</feature>
<feature type="region of interest" description="Disordered" evidence="8">
    <location>
        <begin position="186"/>
        <end position="216"/>
    </location>
</feature>
<gene>
    <name evidence="10" type="ORF">Voc01_067990</name>
</gene>
<evidence type="ECO:0000256" key="8">
    <source>
        <dbReference type="SAM" id="MobiDB-lite"/>
    </source>
</evidence>
<keyword evidence="5 7" id="KW-1133">Transmembrane helix</keyword>
<protein>
    <submittedName>
        <fullName evidence="10">Membrane protein</fullName>
    </submittedName>
</protein>
<evidence type="ECO:0000313" key="10">
    <source>
        <dbReference type="EMBL" id="GIJ71882.1"/>
    </source>
</evidence>
<keyword evidence="4 7" id="KW-0812">Transmembrane</keyword>
<dbReference type="PANTHER" id="PTHR30353:SF0">
    <property type="entry name" value="TRANSMEMBRANE PROTEIN"/>
    <property type="match status" value="1"/>
</dbReference>
<dbReference type="Proteomes" id="UP000635606">
    <property type="component" value="Unassembled WGS sequence"/>
</dbReference>
<name>A0A8J3ZXF2_9ACTN</name>
<evidence type="ECO:0000313" key="11">
    <source>
        <dbReference type="Proteomes" id="UP000635606"/>
    </source>
</evidence>
<evidence type="ECO:0000259" key="9">
    <source>
        <dbReference type="Pfam" id="PF09335"/>
    </source>
</evidence>
<comment type="subcellular location">
    <subcellularLocation>
        <location evidence="1 7">Cell membrane</location>
        <topology evidence="1 7">Multi-pass membrane protein</topology>
    </subcellularLocation>
</comment>
<keyword evidence="3 7" id="KW-1003">Cell membrane</keyword>